<reference evidence="4" key="2">
    <citation type="submission" date="2022-04" db="EMBL/GenBank/DDBJ databases">
        <title>Antimicrobial genetic elements in methicillin-resistant Macrococcus armenti.</title>
        <authorList>
            <person name="Keller J.E."/>
            <person name="Schwendener S."/>
            <person name="Pantucek R."/>
            <person name="Perreten V."/>
        </authorList>
    </citation>
    <scope>NUCLEOTIDE SEQUENCE</scope>
    <source>
        <strain evidence="4">CCM 2609</strain>
    </source>
</reference>
<dbReference type="Gene3D" id="3.20.20.70">
    <property type="entry name" value="Aldolase class I"/>
    <property type="match status" value="1"/>
</dbReference>
<evidence type="ECO:0000256" key="1">
    <source>
        <dbReference type="ARBA" id="ARBA00004948"/>
    </source>
</evidence>
<dbReference type="RefSeq" id="WP_243365949.1">
    <property type="nucleotide sequence ID" value="NZ_CP094348.1"/>
</dbReference>
<accession>A0ABY3ZUS2</accession>
<evidence type="ECO:0000313" key="4">
    <source>
        <dbReference type="EMBL" id="UOB20643.1"/>
    </source>
</evidence>
<dbReference type="Proteomes" id="UP000830343">
    <property type="component" value="Chromosome"/>
</dbReference>
<name>A0ABY3ZUS2_9STAP</name>
<proteinExistence type="predicted"/>
<organism evidence="4 5">
    <name type="scientific">Macrococcus armenti</name>
    <dbReference type="NCBI Taxonomy" id="2875764"/>
    <lineage>
        <taxon>Bacteria</taxon>
        <taxon>Bacillati</taxon>
        <taxon>Bacillota</taxon>
        <taxon>Bacilli</taxon>
        <taxon>Bacillales</taxon>
        <taxon>Staphylococcaceae</taxon>
        <taxon>Macrococcus</taxon>
    </lineage>
</organism>
<dbReference type="InterPro" id="IPR013785">
    <property type="entry name" value="Aldolase_TIM"/>
</dbReference>
<dbReference type="CDD" id="cd00564">
    <property type="entry name" value="TMP_TenI"/>
    <property type="match status" value="1"/>
</dbReference>
<evidence type="ECO:0000313" key="5">
    <source>
        <dbReference type="Proteomes" id="UP000830343"/>
    </source>
</evidence>
<reference evidence="4" key="1">
    <citation type="submission" date="2022-03" db="EMBL/GenBank/DDBJ databases">
        <authorList>
            <person name="Vrbovska V."/>
            <person name="Kovarovic V."/>
            <person name="Botka T."/>
            <person name="Pantucek R."/>
        </authorList>
    </citation>
    <scope>NUCLEOTIDE SEQUENCE</scope>
    <source>
        <strain evidence="4">CCM 2609</strain>
    </source>
</reference>
<dbReference type="SUPFAM" id="SSF51391">
    <property type="entry name" value="Thiamin phosphate synthase"/>
    <property type="match status" value="1"/>
</dbReference>
<sequence length="194" mass="21903">MIYMMTPFVSPNHSVLQSIIDVEASIDGVILRLDANDDEIDEFINALKQSIDVSKIIVHNAPHLLDKHQLKCIHFKERIDDALLFKRQHPEISVGMSAHSIQSVRRINGILDYCIFGHVFPTTSKQGLPPQPESVIQEVLNYDIPVIAIGGIDENTIHDLNIKFSGLSGIRLFQHKAVLEHVIKEWLLRNSTSL</sequence>
<feature type="domain" description="Thiamine phosphate synthase/TenI" evidence="3">
    <location>
        <begin position="25"/>
        <end position="161"/>
    </location>
</feature>
<keyword evidence="5" id="KW-1185">Reference proteome</keyword>
<evidence type="ECO:0000259" key="3">
    <source>
        <dbReference type="Pfam" id="PF02581"/>
    </source>
</evidence>
<protein>
    <submittedName>
        <fullName evidence="4">Thiamine phosphate synthase</fullName>
    </submittedName>
</protein>
<evidence type="ECO:0000256" key="2">
    <source>
        <dbReference type="ARBA" id="ARBA00022977"/>
    </source>
</evidence>
<dbReference type="PANTHER" id="PTHR20857:SF15">
    <property type="entry name" value="THIAMINE-PHOSPHATE SYNTHASE"/>
    <property type="match status" value="1"/>
</dbReference>
<gene>
    <name evidence="4" type="ORF">MRZ06_00745</name>
</gene>
<dbReference type="InterPro" id="IPR022998">
    <property type="entry name" value="ThiamineP_synth_TenI"/>
</dbReference>
<dbReference type="EMBL" id="CP094348">
    <property type="protein sequence ID" value="UOB20643.1"/>
    <property type="molecule type" value="Genomic_DNA"/>
</dbReference>
<comment type="pathway">
    <text evidence="1">Cofactor biosynthesis; thiamine diphosphate biosynthesis.</text>
</comment>
<dbReference type="PANTHER" id="PTHR20857">
    <property type="entry name" value="THIAMINE-PHOSPHATE PYROPHOSPHORYLASE"/>
    <property type="match status" value="1"/>
</dbReference>
<dbReference type="InterPro" id="IPR036206">
    <property type="entry name" value="ThiamineP_synth_sf"/>
</dbReference>
<dbReference type="Pfam" id="PF02581">
    <property type="entry name" value="TMP-TENI"/>
    <property type="match status" value="1"/>
</dbReference>
<keyword evidence="2" id="KW-0784">Thiamine biosynthesis</keyword>